<accession>A0A2G8KSJ5</accession>
<name>A0A2G8KSJ5_STIJA</name>
<dbReference type="AlphaFoldDB" id="A0A2G8KSJ5"/>
<reference evidence="1 2" key="1">
    <citation type="journal article" date="2017" name="PLoS Biol.">
        <title>The sea cucumber genome provides insights into morphological evolution and visceral regeneration.</title>
        <authorList>
            <person name="Zhang X."/>
            <person name="Sun L."/>
            <person name="Yuan J."/>
            <person name="Sun Y."/>
            <person name="Gao Y."/>
            <person name="Zhang L."/>
            <person name="Li S."/>
            <person name="Dai H."/>
            <person name="Hamel J.F."/>
            <person name="Liu C."/>
            <person name="Yu Y."/>
            <person name="Liu S."/>
            <person name="Lin W."/>
            <person name="Guo K."/>
            <person name="Jin S."/>
            <person name="Xu P."/>
            <person name="Storey K.B."/>
            <person name="Huan P."/>
            <person name="Zhang T."/>
            <person name="Zhou Y."/>
            <person name="Zhang J."/>
            <person name="Lin C."/>
            <person name="Li X."/>
            <person name="Xing L."/>
            <person name="Huo D."/>
            <person name="Sun M."/>
            <person name="Wang L."/>
            <person name="Mercier A."/>
            <person name="Li F."/>
            <person name="Yang H."/>
            <person name="Xiang J."/>
        </authorList>
    </citation>
    <scope>NUCLEOTIDE SEQUENCE [LARGE SCALE GENOMIC DNA]</scope>
    <source>
        <strain evidence="1">Shaxun</strain>
        <tissue evidence="1">Muscle</tissue>
    </source>
</reference>
<dbReference type="EMBL" id="MRZV01000399">
    <property type="protein sequence ID" value="PIK50910.1"/>
    <property type="molecule type" value="Genomic_DNA"/>
</dbReference>
<protein>
    <submittedName>
        <fullName evidence="1">Putative cytohesin-3-like</fullName>
    </submittedName>
</protein>
<dbReference type="STRING" id="307972.A0A2G8KSJ5"/>
<gene>
    <name evidence="1" type="ORF">BSL78_12210</name>
</gene>
<keyword evidence="2" id="KW-1185">Reference proteome</keyword>
<dbReference type="Proteomes" id="UP000230750">
    <property type="component" value="Unassembled WGS sequence"/>
</dbReference>
<dbReference type="PANTHER" id="PTHR47027">
    <property type="entry name" value="REVERSE TRANSCRIPTASE DOMAIN-CONTAINING PROTEIN"/>
    <property type="match status" value="1"/>
</dbReference>
<sequence length="182" mass="20545">MSKLQKRVLENLTLNTKMKVYQACVLSTLLYGSETWTTHAKHQKKLNVFHMRCLRKILGITWEDKVTNSEVLSKAKLSSIFAMPVNAACSGMAMSIEWRRVVSQRTSCMDSWNVAPVQRPPSSIYVTGLGKRDLQSANIDINSWEDLASNAQPGVFALKSGITELRKTVARNGHPSERRERH</sequence>
<dbReference type="PANTHER" id="PTHR47027:SF20">
    <property type="entry name" value="REVERSE TRANSCRIPTASE-LIKE PROTEIN WITH RNA-DIRECTED DNA POLYMERASE DOMAIN"/>
    <property type="match status" value="1"/>
</dbReference>
<proteinExistence type="predicted"/>
<comment type="caution">
    <text evidence="1">The sequence shown here is derived from an EMBL/GenBank/DDBJ whole genome shotgun (WGS) entry which is preliminary data.</text>
</comment>
<organism evidence="1 2">
    <name type="scientific">Stichopus japonicus</name>
    <name type="common">Sea cucumber</name>
    <dbReference type="NCBI Taxonomy" id="307972"/>
    <lineage>
        <taxon>Eukaryota</taxon>
        <taxon>Metazoa</taxon>
        <taxon>Echinodermata</taxon>
        <taxon>Eleutherozoa</taxon>
        <taxon>Echinozoa</taxon>
        <taxon>Holothuroidea</taxon>
        <taxon>Aspidochirotacea</taxon>
        <taxon>Aspidochirotida</taxon>
        <taxon>Stichopodidae</taxon>
        <taxon>Apostichopus</taxon>
    </lineage>
</organism>
<dbReference type="OrthoDB" id="425014at2759"/>
<evidence type="ECO:0000313" key="1">
    <source>
        <dbReference type="EMBL" id="PIK50910.1"/>
    </source>
</evidence>
<evidence type="ECO:0000313" key="2">
    <source>
        <dbReference type="Proteomes" id="UP000230750"/>
    </source>
</evidence>